<feature type="transmembrane region" description="Helical" evidence="10">
    <location>
        <begin position="259"/>
        <end position="277"/>
    </location>
</feature>
<accession>A0A511J9M0</accession>
<feature type="transmembrane region" description="Helical" evidence="10">
    <location>
        <begin position="329"/>
        <end position="353"/>
    </location>
</feature>
<dbReference type="GO" id="GO:0005886">
    <property type="term" value="C:plasma membrane"/>
    <property type="evidence" value="ECO:0007669"/>
    <property type="project" value="UniProtKB-SubCell"/>
</dbReference>
<proteinExistence type="inferred from homology"/>
<dbReference type="InterPro" id="IPR004680">
    <property type="entry name" value="Cit_transptr-like_dom"/>
</dbReference>
<comment type="similarity">
    <text evidence="2">Belongs to the ArsB family.</text>
</comment>
<feature type="transmembrane region" description="Helical" evidence="10">
    <location>
        <begin position="373"/>
        <end position="390"/>
    </location>
</feature>
<keyword evidence="9 10" id="KW-0472">Membrane</keyword>
<evidence type="ECO:0000256" key="4">
    <source>
        <dbReference type="ARBA" id="ARBA00022448"/>
    </source>
</evidence>
<dbReference type="InterPro" id="IPR000802">
    <property type="entry name" value="Arsenical_pump_ArsB"/>
</dbReference>
<dbReference type="GO" id="GO:0046685">
    <property type="term" value="P:response to arsenic-containing substance"/>
    <property type="evidence" value="ECO:0007669"/>
    <property type="project" value="UniProtKB-KW"/>
</dbReference>
<feature type="transmembrane region" description="Helical" evidence="10">
    <location>
        <begin position="118"/>
        <end position="138"/>
    </location>
</feature>
<evidence type="ECO:0000313" key="13">
    <source>
        <dbReference type="Proteomes" id="UP000321720"/>
    </source>
</evidence>
<organism evidence="12 13">
    <name type="scientific">Cellulomonas composti</name>
    <dbReference type="NCBI Taxonomy" id="266130"/>
    <lineage>
        <taxon>Bacteria</taxon>
        <taxon>Bacillati</taxon>
        <taxon>Actinomycetota</taxon>
        <taxon>Actinomycetes</taxon>
        <taxon>Micrococcales</taxon>
        <taxon>Cellulomonadaceae</taxon>
        <taxon>Cellulomonas</taxon>
    </lineage>
</organism>
<reference evidence="12 13" key="1">
    <citation type="submission" date="2019-07" db="EMBL/GenBank/DDBJ databases">
        <title>Whole genome shotgun sequence of Cellulomonas composti NBRC 100758.</title>
        <authorList>
            <person name="Hosoyama A."/>
            <person name="Uohara A."/>
            <person name="Ohji S."/>
            <person name="Ichikawa N."/>
        </authorList>
    </citation>
    <scope>NUCLEOTIDE SEQUENCE [LARGE SCALE GENOMIC DNA]</scope>
    <source>
        <strain evidence="12 13">NBRC 100758</strain>
    </source>
</reference>
<feature type="transmembrane region" description="Helical" evidence="10">
    <location>
        <begin position="159"/>
        <end position="180"/>
    </location>
</feature>
<evidence type="ECO:0000256" key="8">
    <source>
        <dbReference type="ARBA" id="ARBA00022989"/>
    </source>
</evidence>
<evidence type="ECO:0000256" key="10">
    <source>
        <dbReference type="SAM" id="Phobius"/>
    </source>
</evidence>
<comment type="caution">
    <text evidence="12">The sequence shown here is derived from an EMBL/GenBank/DDBJ whole genome shotgun (WGS) entry which is preliminary data.</text>
</comment>
<comment type="subcellular location">
    <subcellularLocation>
        <location evidence="1">Cell membrane</location>
        <topology evidence="1">Multi-pass membrane protein</topology>
    </subcellularLocation>
</comment>
<evidence type="ECO:0000259" key="11">
    <source>
        <dbReference type="Pfam" id="PF03600"/>
    </source>
</evidence>
<dbReference type="PRINTS" id="PR00758">
    <property type="entry name" value="ARSENICPUMP"/>
</dbReference>
<evidence type="ECO:0000256" key="6">
    <source>
        <dbReference type="ARBA" id="ARBA00022692"/>
    </source>
</evidence>
<dbReference type="AlphaFoldDB" id="A0A511J9M0"/>
<keyword evidence="8 10" id="KW-1133">Transmembrane helix</keyword>
<evidence type="ECO:0000256" key="5">
    <source>
        <dbReference type="ARBA" id="ARBA00022475"/>
    </source>
</evidence>
<dbReference type="EMBL" id="BJWG01000005">
    <property type="protein sequence ID" value="GEL94680.1"/>
    <property type="molecule type" value="Genomic_DNA"/>
</dbReference>
<keyword evidence="7" id="KW-0059">Arsenical resistance</keyword>
<keyword evidence="5" id="KW-1003">Cell membrane</keyword>
<evidence type="ECO:0000256" key="9">
    <source>
        <dbReference type="ARBA" id="ARBA00023136"/>
    </source>
</evidence>
<name>A0A511J9M0_9CELL</name>
<dbReference type="RefSeq" id="WP_146842368.1">
    <property type="nucleotide sequence ID" value="NZ_BJWG01000005.1"/>
</dbReference>
<dbReference type="Proteomes" id="UP000321720">
    <property type="component" value="Unassembled WGS sequence"/>
</dbReference>
<keyword evidence="4" id="KW-0813">Transport</keyword>
<feature type="transmembrane region" description="Helical" evidence="10">
    <location>
        <begin position="79"/>
        <end position="98"/>
    </location>
</feature>
<sequence length="391" mass="39820">MSPSRRRRRPWWLLAAAAVVAAPVTGALPADDARALLERTGPVLLFVAGLTVVAELCAGAGLFATAAAAAARAARGHRALLWGAVVLLATACTAVLSLDTTAVLLTPVVIALARRTHAPPLPFALAVVALSNTASLVLPVSNLTNLLATHELDAAGVSYLGLMWAPALAAIVVTVVVLAVRDRHALRGTYTTVPATAAPDPLVLRLTAATVAVMAVAFVVGTPPALAAGVAAVLLVVVQRVRRRPWPVPPADMVPWRTLLVVAALFVTVATAHAHGMGDVLAAAAGDGTDPLALLRLAVVGALASNAVNNLPAFLALDPAAGGDPLRIAALLIGTGVAPLVTPWGSLATVLWWQRCRQVLLDVPARTIVRQGLLLAPLALLAAVAALVGTS</sequence>
<gene>
    <name evidence="12" type="ORF">CCO02nite_13380</name>
</gene>
<comment type="similarity">
    <text evidence="3">Belongs to the CitM (TC 2.A.11) transporter family.</text>
</comment>
<dbReference type="GO" id="GO:0015105">
    <property type="term" value="F:arsenite transmembrane transporter activity"/>
    <property type="evidence" value="ECO:0007669"/>
    <property type="project" value="InterPro"/>
</dbReference>
<dbReference type="PANTHER" id="PTHR43302:SF5">
    <property type="entry name" value="TRANSPORTER ARSB-RELATED"/>
    <property type="match status" value="1"/>
</dbReference>
<feature type="transmembrane region" description="Helical" evidence="10">
    <location>
        <begin position="211"/>
        <end position="238"/>
    </location>
</feature>
<keyword evidence="13" id="KW-1185">Reference proteome</keyword>
<evidence type="ECO:0000256" key="2">
    <source>
        <dbReference type="ARBA" id="ARBA00006433"/>
    </source>
</evidence>
<feature type="transmembrane region" description="Helical" evidence="10">
    <location>
        <begin position="43"/>
        <end position="67"/>
    </location>
</feature>
<feature type="domain" description="Citrate transporter-like" evidence="11">
    <location>
        <begin position="13"/>
        <end position="326"/>
    </location>
</feature>
<dbReference type="Pfam" id="PF03600">
    <property type="entry name" value="CitMHS"/>
    <property type="match status" value="1"/>
</dbReference>
<evidence type="ECO:0000256" key="3">
    <source>
        <dbReference type="ARBA" id="ARBA00009843"/>
    </source>
</evidence>
<feature type="transmembrane region" description="Helical" evidence="10">
    <location>
        <begin position="297"/>
        <end position="317"/>
    </location>
</feature>
<evidence type="ECO:0000256" key="7">
    <source>
        <dbReference type="ARBA" id="ARBA00022849"/>
    </source>
</evidence>
<protein>
    <submittedName>
        <fullName evidence="12">Arsenic transporter</fullName>
    </submittedName>
</protein>
<evidence type="ECO:0000313" key="12">
    <source>
        <dbReference type="EMBL" id="GEL94680.1"/>
    </source>
</evidence>
<keyword evidence="6 10" id="KW-0812">Transmembrane</keyword>
<evidence type="ECO:0000256" key="1">
    <source>
        <dbReference type="ARBA" id="ARBA00004651"/>
    </source>
</evidence>
<dbReference type="OrthoDB" id="9774335at2"/>
<dbReference type="PANTHER" id="PTHR43302">
    <property type="entry name" value="TRANSPORTER ARSB-RELATED"/>
    <property type="match status" value="1"/>
</dbReference>